<protein>
    <recommendedName>
        <fullName evidence="3 10">Autophagy-related protein 9</fullName>
    </recommendedName>
</protein>
<evidence type="ECO:0000256" key="7">
    <source>
        <dbReference type="ARBA" id="ARBA00023006"/>
    </source>
</evidence>
<keyword evidence="8 10" id="KW-0445">Lipid transport</keyword>
<dbReference type="GO" id="GO:0034045">
    <property type="term" value="C:phagophore assembly site membrane"/>
    <property type="evidence" value="ECO:0007669"/>
    <property type="project" value="UniProtKB-SubCell"/>
</dbReference>
<proteinExistence type="inferred from homology"/>
<dbReference type="AlphaFoldDB" id="A0A835LXL1"/>
<comment type="subcellular location">
    <subcellularLocation>
        <location evidence="1 10">Preautophagosomal structure membrane</location>
        <topology evidence="1 10">Multi-pass membrane protein</topology>
    </subcellularLocation>
</comment>
<evidence type="ECO:0000256" key="9">
    <source>
        <dbReference type="ARBA" id="ARBA00023136"/>
    </source>
</evidence>
<keyword evidence="9" id="KW-0472">Membrane</keyword>
<comment type="function">
    <text evidence="10">Phospholipid scramblase involved in autophagy. Cycles between the preautophagosomal structure/phagophore assembly site (PAS) and the cytoplasmic vesicle pool and supplies membrane for the growing autophagosome. Lipid scramblase activity plays a key role in preautophagosomal structure/phagophore assembly by distributing the phospholipids that arrive through ATG2 from the cytoplasmic to the luminal leaflet of the bilayer, thereby driving autophagosomal membrane expansion.</text>
</comment>
<dbReference type="EMBL" id="JADFTS010000004">
    <property type="protein sequence ID" value="KAF9612008.1"/>
    <property type="molecule type" value="Genomic_DNA"/>
</dbReference>
<evidence type="ECO:0000256" key="10">
    <source>
        <dbReference type="RuleBase" id="RU364027"/>
    </source>
</evidence>
<feature type="compositionally biased region" description="Acidic residues" evidence="11">
    <location>
        <begin position="27"/>
        <end position="37"/>
    </location>
</feature>
<comment type="similarity">
    <text evidence="2 10">Belongs to the ATG9 family.</text>
</comment>
<dbReference type="GO" id="GO:0034727">
    <property type="term" value="P:piecemeal microautophagy of the nucleus"/>
    <property type="evidence" value="ECO:0007669"/>
    <property type="project" value="TreeGrafter"/>
</dbReference>
<evidence type="ECO:0000256" key="11">
    <source>
        <dbReference type="SAM" id="MobiDB-lite"/>
    </source>
</evidence>
<evidence type="ECO:0000256" key="3">
    <source>
        <dbReference type="ARBA" id="ARBA00018074"/>
    </source>
</evidence>
<gene>
    <name evidence="12" type="ORF">IFM89_037291</name>
</gene>
<keyword evidence="4 10" id="KW-0813">Transport</keyword>
<organism evidence="12 13">
    <name type="scientific">Coptis chinensis</name>
    <dbReference type="NCBI Taxonomy" id="261450"/>
    <lineage>
        <taxon>Eukaryota</taxon>
        <taxon>Viridiplantae</taxon>
        <taxon>Streptophyta</taxon>
        <taxon>Embryophyta</taxon>
        <taxon>Tracheophyta</taxon>
        <taxon>Spermatophyta</taxon>
        <taxon>Magnoliopsida</taxon>
        <taxon>Ranunculales</taxon>
        <taxon>Ranunculaceae</taxon>
        <taxon>Coptidoideae</taxon>
        <taxon>Coptis</taxon>
    </lineage>
</organism>
<dbReference type="InterPro" id="IPR007241">
    <property type="entry name" value="Autophagy-rel_prot_9"/>
</dbReference>
<evidence type="ECO:0000256" key="4">
    <source>
        <dbReference type="ARBA" id="ARBA00022448"/>
    </source>
</evidence>
<evidence type="ECO:0000256" key="2">
    <source>
        <dbReference type="ARBA" id="ARBA00006185"/>
    </source>
</evidence>
<evidence type="ECO:0000256" key="6">
    <source>
        <dbReference type="ARBA" id="ARBA00022989"/>
    </source>
</evidence>
<keyword evidence="5" id="KW-0812">Transmembrane</keyword>
<feature type="region of interest" description="Disordered" evidence="11">
    <location>
        <begin position="25"/>
        <end position="77"/>
    </location>
</feature>
<keyword evidence="7 10" id="KW-0072">Autophagy</keyword>
<sequence>MPWTQESELMNVLLRKKRKITLMRTDYDDDDYDDDEGYSPPSRSKLENSAVDDKTEKSTHKLKRRSSNGEEKELRKKQRLDKILSNNVHATSPSTCSFSSFMNHLHVTDSEVRTTPWASILEKVVQVQRSQQLCVLKDLSTHDVVMRIMRKENYLIGMLNKGVLSFSISKWVPGTGPAVNFGSNGKKSFIAKQDS</sequence>
<dbReference type="GO" id="GO:0061709">
    <property type="term" value="P:reticulophagy"/>
    <property type="evidence" value="ECO:0007669"/>
    <property type="project" value="TreeGrafter"/>
</dbReference>
<comment type="caution">
    <text evidence="12">The sequence shown here is derived from an EMBL/GenBank/DDBJ whole genome shotgun (WGS) entry which is preliminary data.</text>
</comment>
<keyword evidence="13" id="KW-1185">Reference proteome</keyword>
<evidence type="ECO:0000313" key="12">
    <source>
        <dbReference type="EMBL" id="KAF9612008.1"/>
    </source>
</evidence>
<dbReference type="PANTHER" id="PTHR13038:SF10">
    <property type="entry name" value="AUTOPHAGY-RELATED PROTEIN 9"/>
    <property type="match status" value="1"/>
</dbReference>
<evidence type="ECO:0000256" key="1">
    <source>
        <dbReference type="ARBA" id="ARBA00004511"/>
    </source>
</evidence>
<name>A0A835LXL1_9MAGN</name>
<dbReference type="GO" id="GO:0006869">
    <property type="term" value="P:lipid transport"/>
    <property type="evidence" value="ECO:0007669"/>
    <property type="project" value="UniProtKB-KW"/>
</dbReference>
<dbReference type="Pfam" id="PF04109">
    <property type="entry name" value="ATG9"/>
    <property type="match status" value="1"/>
</dbReference>
<dbReference type="GO" id="GO:0005776">
    <property type="term" value="C:autophagosome"/>
    <property type="evidence" value="ECO:0007669"/>
    <property type="project" value="TreeGrafter"/>
</dbReference>
<dbReference type="OrthoDB" id="2020634at2759"/>
<keyword evidence="6" id="KW-1133">Transmembrane helix</keyword>
<evidence type="ECO:0000256" key="5">
    <source>
        <dbReference type="ARBA" id="ARBA00022692"/>
    </source>
</evidence>
<evidence type="ECO:0000313" key="13">
    <source>
        <dbReference type="Proteomes" id="UP000631114"/>
    </source>
</evidence>
<dbReference type="GO" id="GO:0034497">
    <property type="term" value="P:protein localization to phagophore assembly site"/>
    <property type="evidence" value="ECO:0007669"/>
    <property type="project" value="TreeGrafter"/>
</dbReference>
<dbReference type="Proteomes" id="UP000631114">
    <property type="component" value="Unassembled WGS sequence"/>
</dbReference>
<reference evidence="12 13" key="1">
    <citation type="submission" date="2020-10" db="EMBL/GenBank/DDBJ databases">
        <title>The Coptis chinensis genome and diversification of protoberbering-type alkaloids.</title>
        <authorList>
            <person name="Wang B."/>
            <person name="Shu S."/>
            <person name="Song C."/>
            <person name="Liu Y."/>
        </authorList>
    </citation>
    <scope>NUCLEOTIDE SEQUENCE [LARGE SCALE GENOMIC DNA]</scope>
    <source>
        <strain evidence="12">HL-2020</strain>
        <tissue evidence="12">Leaf</tissue>
    </source>
</reference>
<dbReference type="PANTHER" id="PTHR13038">
    <property type="entry name" value="APG9 AUTOPHAGY 9"/>
    <property type="match status" value="1"/>
</dbReference>
<evidence type="ECO:0000256" key="8">
    <source>
        <dbReference type="ARBA" id="ARBA00023055"/>
    </source>
</evidence>
<dbReference type="GO" id="GO:0000422">
    <property type="term" value="P:autophagy of mitochondrion"/>
    <property type="evidence" value="ECO:0007669"/>
    <property type="project" value="TreeGrafter"/>
</dbReference>
<accession>A0A835LXL1</accession>